<evidence type="ECO:0000256" key="2">
    <source>
        <dbReference type="SAM" id="MobiDB-lite"/>
    </source>
</evidence>
<feature type="domain" description="AB hydrolase-1" evidence="3">
    <location>
        <begin position="52"/>
        <end position="248"/>
    </location>
</feature>
<dbReference type="EMBL" id="VIWV01000001">
    <property type="protein sequence ID" value="TWF83096.1"/>
    <property type="molecule type" value="Genomic_DNA"/>
</dbReference>
<name>A0A561SGI0_9ACTN</name>
<dbReference type="InterPro" id="IPR050300">
    <property type="entry name" value="GDXG_lipolytic_enzyme"/>
</dbReference>
<organism evidence="4 6">
    <name type="scientific">Streptomyces capillispiralis</name>
    <dbReference type="NCBI Taxonomy" id="68182"/>
    <lineage>
        <taxon>Bacteria</taxon>
        <taxon>Bacillati</taxon>
        <taxon>Actinomycetota</taxon>
        <taxon>Actinomycetes</taxon>
        <taxon>Kitasatosporales</taxon>
        <taxon>Streptomycetaceae</taxon>
        <taxon>Streptomyces</taxon>
    </lineage>
</organism>
<feature type="compositionally biased region" description="Basic and acidic residues" evidence="2">
    <location>
        <begin position="280"/>
        <end position="295"/>
    </location>
</feature>
<keyword evidence="1 4" id="KW-0378">Hydrolase</keyword>
<evidence type="ECO:0000259" key="3">
    <source>
        <dbReference type="Pfam" id="PF12697"/>
    </source>
</evidence>
<dbReference type="SUPFAM" id="SSF53474">
    <property type="entry name" value="alpha/beta-Hydrolases"/>
    <property type="match status" value="1"/>
</dbReference>
<gene>
    <name evidence="5" type="ORF">FHX78_119</name>
    <name evidence="4" type="ORF">FHX78_128</name>
</gene>
<evidence type="ECO:0000313" key="5">
    <source>
        <dbReference type="EMBL" id="TWF83096.1"/>
    </source>
</evidence>
<dbReference type="Gene3D" id="3.40.50.1820">
    <property type="entry name" value="alpha/beta hydrolase"/>
    <property type="match status" value="1"/>
</dbReference>
<dbReference type="PANTHER" id="PTHR48081:SF33">
    <property type="entry name" value="KYNURENINE FORMAMIDASE"/>
    <property type="match status" value="1"/>
</dbReference>
<feature type="compositionally biased region" description="Basic and acidic residues" evidence="2">
    <location>
        <begin position="384"/>
        <end position="394"/>
    </location>
</feature>
<dbReference type="InterPro" id="IPR000073">
    <property type="entry name" value="AB_hydrolase_1"/>
</dbReference>
<dbReference type="EMBL" id="VIWV01000002">
    <property type="protein sequence ID" value="TWF73976.1"/>
    <property type="molecule type" value="Genomic_DNA"/>
</dbReference>
<protein>
    <submittedName>
        <fullName evidence="4">Alpha-beta hydrolase superfamily lysophospholipase</fullName>
    </submittedName>
</protein>
<evidence type="ECO:0000256" key="1">
    <source>
        <dbReference type="ARBA" id="ARBA00022801"/>
    </source>
</evidence>
<accession>A0A561SGI0</accession>
<keyword evidence="6" id="KW-1185">Reference proteome</keyword>
<dbReference type="GO" id="GO:0016787">
    <property type="term" value="F:hydrolase activity"/>
    <property type="evidence" value="ECO:0007669"/>
    <property type="project" value="UniProtKB-KW"/>
</dbReference>
<dbReference type="Pfam" id="PF12697">
    <property type="entry name" value="Abhydrolase_6"/>
    <property type="match status" value="1"/>
</dbReference>
<feature type="region of interest" description="Disordered" evidence="2">
    <location>
        <begin position="371"/>
        <end position="426"/>
    </location>
</feature>
<evidence type="ECO:0000313" key="6">
    <source>
        <dbReference type="Proteomes" id="UP000316603"/>
    </source>
</evidence>
<dbReference type="AlphaFoldDB" id="A0A561SGI0"/>
<dbReference type="Proteomes" id="UP000316603">
    <property type="component" value="Unassembled WGS sequence"/>
</dbReference>
<dbReference type="PANTHER" id="PTHR48081">
    <property type="entry name" value="AB HYDROLASE SUPERFAMILY PROTEIN C4A8.06C"/>
    <property type="match status" value="1"/>
</dbReference>
<comment type="caution">
    <text evidence="4">The sequence shown here is derived from an EMBL/GenBank/DDBJ whole genome shotgun (WGS) entry which is preliminary data.</text>
</comment>
<reference evidence="4 6" key="1">
    <citation type="submission" date="2019-06" db="EMBL/GenBank/DDBJ databases">
        <title>Sequencing the genomes of 1000 actinobacteria strains.</title>
        <authorList>
            <person name="Klenk H.-P."/>
        </authorList>
    </citation>
    <scope>NUCLEOTIDE SEQUENCE [LARGE SCALE GENOMIC DNA]</scope>
    <source>
        <strain evidence="4 6">DSM 41695</strain>
    </source>
</reference>
<dbReference type="InterPro" id="IPR029058">
    <property type="entry name" value="AB_hydrolase_fold"/>
</dbReference>
<evidence type="ECO:0000313" key="4">
    <source>
        <dbReference type="EMBL" id="TWF73976.1"/>
    </source>
</evidence>
<proteinExistence type="predicted"/>
<feature type="region of interest" description="Disordered" evidence="2">
    <location>
        <begin position="271"/>
        <end position="309"/>
    </location>
</feature>
<sequence length="426" mass="44202">MTSRVVSVFAAEEERRVLGLKPVLAPVHGRYGEHPHQSYDAWFSGTAGAPLVVLLHGGYWRYDRMHLTPFAAWLSQQGFDVLLPGFRRSGGAGGYPETFDDVARIVDTLPQGRPYVLAGHCSGGHLALWCAARGLLPPGSRWHTRTLPGGVLALAPITDLTATRRDGLSDDAALQLLGGEPHFTARLPEVDPLSLLRNAGTTGVPTVLLHGAADEEVPLTQFSDYAAVHRDLQTVVLPGTGHYTLIEPGAPGARAVADTLRSMTAALPPQGTVQAAEEGTDGRTAEEGTDGRMAEEGTGGRMAEEGTGRTVEAGTGRTAEAGTGWTAEAGAGQAAEEGTGGRTAMEGAGWTAEAGTGRTAEAGTGWTAEAGAGQAAEEGTGGRTVEEGTGRTVEEGTGWTVEAGTGGRTAKEGTGWTIKEERAAHR</sequence>